<dbReference type="InterPro" id="IPR005752">
    <property type="entry name" value="Helicase_Rep"/>
</dbReference>
<keyword evidence="5 11" id="KW-0347">Helicase</keyword>
<dbReference type="InterPro" id="IPR000212">
    <property type="entry name" value="DNA_helicase_UvrD/REP"/>
</dbReference>
<evidence type="ECO:0000256" key="4">
    <source>
        <dbReference type="ARBA" id="ARBA00022801"/>
    </source>
</evidence>
<dbReference type="PROSITE" id="PS51198">
    <property type="entry name" value="UVRD_HELICASE_ATP_BIND"/>
    <property type="match status" value="1"/>
</dbReference>
<evidence type="ECO:0000256" key="7">
    <source>
        <dbReference type="ARBA" id="ARBA00023125"/>
    </source>
</evidence>
<keyword evidence="3 11" id="KW-0547">Nucleotide-binding</keyword>
<dbReference type="RefSeq" id="WP_376811272.1">
    <property type="nucleotide sequence ID" value="NZ_JBHSDY010000001.1"/>
</dbReference>
<keyword evidence="8 11" id="KW-0413">Isomerase</keyword>
<keyword evidence="7 11" id="KW-0238">DNA-binding</keyword>
<dbReference type="InterPro" id="IPR013986">
    <property type="entry name" value="DExx_box_DNA_helicase_dom_sf"/>
</dbReference>
<evidence type="ECO:0000256" key="1">
    <source>
        <dbReference type="ARBA" id="ARBA00009922"/>
    </source>
</evidence>
<protein>
    <recommendedName>
        <fullName evidence="11">ATP-dependent DNA helicase Rep</fullName>
        <ecNumber evidence="11">5.6.2.4</ecNumber>
    </recommendedName>
    <alternativeName>
        <fullName evidence="11">DNA 3'-5' helicase Rep</fullName>
    </alternativeName>
</protein>
<evidence type="ECO:0000256" key="3">
    <source>
        <dbReference type="ARBA" id="ARBA00022741"/>
    </source>
</evidence>
<dbReference type="PROSITE" id="PS51217">
    <property type="entry name" value="UVRD_HELICASE_CTER"/>
    <property type="match status" value="1"/>
</dbReference>
<dbReference type="EC" id="5.6.2.4" evidence="11"/>
<keyword evidence="2 11" id="KW-0235">DNA replication</keyword>
<evidence type="ECO:0000313" key="16">
    <source>
        <dbReference type="Proteomes" id="UP001595756"/>
    </source>
</evidence>
<dbReference type="Pfam" id="PF13361">
    <property type="entry name" value="UvrD_C"/>
    <property type="match status" value="2"/>
</dbReference>
<comment type="catalytic activity">
    <reaction evidence="10 11">
        <text>ATP + H2O = ADP + phosphate + H(+)</text>
        <dbReference type="Rhea" id="RHEA:13065"/>
        <dbReference type="ChEBI" id="CHEBI:15377"/>
        <dbReference type="ChEBI" id="CHEBI:15378"/>
        <dbReference type="ChEBI" id="CHEBI:30616"/>
        <dbReference type="ChEBI" id="CHEBI:43474"/>
        <dbReference type="ChEBI" id="CHEBI:456216"/>
        <dbReference type="EC" id="5.6.2.4"/>
    </reaction>
</comment>
<feature type="binding site" evidence="12">
    <location>
        <begin position="26"/>
        <end position="33"/>
    </location>
    <ligand>
        <name>ATP</name>
        <dbReference type="ChEBI" id="CHEBI:30616"/>
    </ligand>
</feature>
<evidence type="ECO:0000256" key="2">
    <source>
        <dbReference type="ARBA" id="ARBA00022705"/>
    </source>
</evidence>
<proteinExistence type="inferred from homology"/>
<dbReference type="EMBL" id="JBHSDY010000001">
    <property type="protein sequence ID" value="MFC4296693.1"/>
    <property type="molecule type" value="Genomic_DNA"/>
</dbReference>
<dbReference type="Gene3D" id="3.40.50.300">
    <property type="entry name" value="P-loop containing nucleotide triphosphate hydrolases"/>
    <property type="match status" value="3"/>
</dbReference>
<reference evidence="16" key="1">
    <citation type="journal article" date="2019" name="Int. J. Syst. Evol. Microbiol.">
        <title>The Global Catalogue of Microorganisms (GCM) 10K type strain sequencing project: providing services to taxonomists for standard genome sequencing and annotation.</title>
        <authorList>
            <consortium name="The Broad Institute Genomics Platform"/>
            <consortium name="The Broad Institute Genome Sequencing Center for Infectious Disease"/>
            <person name="Wu L."/>
            <person name="Ma J."/>
        </authorList>
    </citation>
    <scope>NUCLEOTIDE SEQUENCE [LARGE SCALE GENOMIC DNA]</scope>
    <source>
        <strain evidence="16">CGMCC 1.19029</strain>
    </source>
</reference>
<dbReference type="PANTHER" id="PTHR11070">
    <property type="entry name" value="UVRD / RECB / PCRA DNA HELICASE FAMILY MEMBER"/>
    <property type="match status" value="1"/>
</dbReference>
<evidence type="ECO:0000259" key="14">
    <source>
        <dbReference type="PROSITE" id="PS51217"/>
    </source>
</evidence>
<dbReference type="PANTHER" id="PTHR11070:SF64">
    <property type="entry name" value="ATP-DEPENDENT DNA HELICASE REP"/>
    <property type="match status" value="1"/>
</dbReference>
<dbReference type="HAMAP" id="MF_01920">
    <property type="entry name" value="Helicase_Rep"/>
    <property type="match status" value="1"/>
</dbReference>
<evidence type="ECO:0000313" key="15">
    <source>
        <dbReference type="EMBL" id="MFC4296693.1"/>
    </source>
</evidence>
<dbReference type="Pfam" id="PF00580">
    <property type="entry name" value="UvrD-helicase"/>
    <property type="match status" value="1"/>
</dbReference>
<keyword evidence="16" id="KW-1185">Reference proteome</keyword>
<comment type="caution">
    <text evidence="15">The sequence shown here is derived from an EMBL/GenBank/DDBJ whole genome shotgun (WGS) entry which is preliminary data.</text>
</comment>
<sequence length="738" mass="81849">MEGLDALNARQREAVLYLDGPCLVLAGAGSGKTRVITQKMAYLLRECGYQARHIVALTFTNKAAREMNERVRTLVDPRLLRGLTVGTFHSLGLRFLREEYAGAGLKRGFSILDATDAQGIVQELLATTDRARLRAVQQTISLWKNALLDPDGAARVAQGPDEAEAVRVYRSYEATLKAYQSVDFDDLIRLPAQMLASDEALRARWQARVQYLLVDEYQDTNVCQYQLVRMLCGDRAMFTAVGDDDQAIYAWRGATVENLAQLSRDYPALRLIKLEQNYRSVQRILEAANQVIGHNPKTFDKTLWSELGAGEPIVVTPMDSDLAEAESIAMRLSAARFERQAQWKDFAVLYRGNHQARIMEQALRTLRIPYTVSGGQSFFDKAEIRDVLAWLRLIANEDEDPAFIRAATTPRRGIGQGTLQALGTEAARRGVSLYAVAADVSEAVLPAGRQREAVHQFVRLVDHFQARAARRGGAVPPLPGADVQGDLLAFDPDPPAFDADPPAFDADLATLPSAALQAARPGAPAGLAGAAVGIDGLRGDDAGRVLDDLLAAMGYERHLYDTLDERQALARWTNVLELLDWLKRKADEDDMTLLELVQHVALVTMLERADDEEPDAVKLSTLHASKGLEYPHVYLIGVEEGLLPHRGGDDEGDVSEAAVAARARRIEEERRLMYVGITRAQRTLRVSWCRKRRRGREDTICEPSRFIAEMGLQAEVPRPVGDTDPDRTLDRLKALLKR</sequence>
<evidence type="ECO:0000256" key="9">
    <source>
        <dbReference type="ARBA" id="ARBA00034617"/>
    </source>
</evidence>
<evidence type="ECO:0000256" key="6">
    <source>
        <dbReference type="ARBA" id="ARBA00022840"/>
    </source>
</evidence>
<feature type="domain" description="UvrD-like helicase ATP-binding" evidence="13">
    <location>
        <begin position="5"/>
        <end position="281"/>
    </location>
</feature>
<dbReference type="InterPro" id="IPR027417">
    <property type="entry name" value="P-loop_NTPase"/>
</dbReference>
<dbReference type="Gene3D" id="1.10.486.10">
    <property type="entry name" value="PCRA, domain 4"/>
    <property type="match status" value="2"/>
</dbReference>
<organism evidence="15 16">
    <name type="scientific">Castellaniella hirudinis</name>
    <dbReference type="NCBI Taxonomy" id="1144617"/>
    <lineage>
        <taxon>Bacteria</taxon>
        <taxon>Pseudomonadati</taxon>
        <taxon>Pseudomonadota</taxon>
        <taxon>Betaproteobacteria</taxon>
        <taxon>Burkholderiales</taxon>
        <taxon>Alcaligenaceae</taxon>
        <taxon>Castellaniella</taxon>
    </lineage>
</organism>
<keyword evidence="6 11" id="KW-0067">ATP-binding</keyword>
<dbReference type="SUPFAM" id="SSF52540">
    <property type="entry name" value="P-loop containing nucleoside triphosphate hydrolases"/>
    <property type="match status" value="1"/>
</dbReference>
<comment type="similarity">
    <text evidence="1 11">Belongs to the helicase family. UvrD subfamily.</text>
</comment>
<evidence type="ECO:0000256" key="11">
    <source>
        <dbReference type="HAMAP-Rule" id="MF_01920"/>
    </source>
</evidence>
<comment type="subunit">
    <text evidence="11">Homodimer.</text>
</comment>
<dbReference type="Gene3D" id="1.10.10.160">
    <property type="match status" value="1"/>
</dbReference>
<name>A0ABV8RU47_9BURK</name>
<dbReference type="CDD" id="cd17932">
    <property type="entry name" value="DEXQc_UvrD"/>
    <property type="match status" value="1"/>
</dbReference>
<evidence type="ECO:0000259" key="13">
    <source>
        <dbReference type="PROSITE" id="PS51198"/>
    </source>
</evidence>
<feature type="domain" description="UvrD-like helicase C-terminal" evidence="14">
    <location>
        <begin position="282"/>
        <end position="627"/>
    </location>
</feature>
<dbReference type="Proteomes" id="UP001595756">
    <property type="component" value="Unassembled WGS sequence"/>
</dbReference>
<comment type="catalytic activity">
    <reaction evidence="9 11">
        <text>Couples ATP hydrolysis with the unwinding of duplex DNA by translocating in the 3'-5' direction.</text>
        <dbReference type="EC" id="5.6.2.4"/>
    </reaction>
</comment>
<dbReference type="InterPro" id="IPR014016">
    <property type="entry name" value="UvrD-like_ATP-bd"/>
</dbReference>
<feature type="binding site" evidence="11">
    <location>
        <position position="279"/>
    </location>
    <ligand>
        <name>ATP</name>
        <dbReference type="ChEBI" id="CHEBI:30616"/>
    </ligand>
</feature>
<gene>
    <name evidence="11" type="primary">rep</name>
    <name evidence="15" type="ORF">ACFO0J_01405</name>
</gene>
<evidence type="ECO:0000256" key="10">
    <source>
        <dbReference type="ARBA" id="ARBA00048988"/>
    </source>
</evidence>
<accession>A0ABV8RU47</accession>
<evidence type="ECO:0000256" key="12">
    <source>
        <dbReference type="PROSITE-ProRule" id="PRU00560"/>
    </source>
</evidence>
<evidence type="ECO:0000256" key="5">
    <source>
        <dbReference type="ARBA" id="ARBA00022806"/>
    </source>
</evidence>
<keyword evidence="4 11" id="KW-0378">Hydrolase</keyword>
<evidence type="ECO:0000256" key="8">
    <source>
        <dbReference type="ARBA" id="ARBA00023235"/>
    </source>
</evidence>
<dbReference type="InterPro" id="IPR014017">
    <property type="entry name" value="DNA_helicase_UvrD-like_C"/>
</dbReference>
<comment type="function">
    <text evidence="11">Rep helicase is a single-stranded DNA-dependent ATPase involved in DNA replication; it can initiate unwinding at a nick in the DNA. It binds to the single-stranded DNA and acts in a progressive fashion along the DNA in the 3' to 5' direction.</text>
</comment>